<evidence type="ECO:0000313" key="6">
    <source>
        <dbReference type="Proteomes" id="UP000216189"/>
    </source>
</evidence>
<dbReference type="InterPro" id="IPR018060">
    <property type="entry name" value="HTH_AraC"/>
</dbReference>
<evidence type="ECO:0000259" key="4">
    <source>
        <dbReference type="PROSITE" id="PS01124"/>
    </source>
</evidence>
<dbReference type="Gene3D" id="1.10.10.60">
    <property type="entry name" value="Homeodomain-like"/>
    <property type="match status" value="1"/>
</dbReference>
<feature type="domain" description="HTH araC/xylS-type" evidence="4">
    <location>
        <begin position="14"/>
        <end position="112"/>
    </location>
</feature>
<dbReference type="PRINTS" id="PR00032">
    <property type="entry name" value="HTHARAC"/>
</dbReference>
<name>A0ABX4EFC4_SEGBR</name>
<dbReference type="Proteomes" id="UP000216189">
    <property type="component" value="Unassembled WGS sequence"/>
</dbReference>
<evidence type="ECO:0000256" key="1">
    <source>
        <dbReference type="ARBA" id="ARBA00023015"/>
    </source>
</evidence>
<dbReference type="PANTHER" id="PTHR43280">
    <property type="entry name" value="ARAC-FAMILY TRANSCRIPTIONAL REGULATOR"/>
    <property type="match status" value="1"/>
</dbReference>
<dbReference type="SUPFAM" id="SSF46689">
    <property type="entry name" value="Homeodomain-like"/>
    <property type="match status" value="1"/>
</dbReference>
<dbReference type="InterPro" id="IPR009057">
    <property type="entry name" value="Homeodomain-like_sf"/>
</dbReference>
<evidence type="ECO:0000313" key="5">
    <source>
        <dbReference type="EMBL" id="OYP53872.1"/>
    </source>
</evidence>
<keyword evidence="6" id="KW-1185">Reference proteome</keyword>
<comment type="caution">
    <text evidence="5">The sequence shown here is derived from an EMBL/GenBank/DDBJ whole genome shotgun (WGS) entry which is preliminary data.</text>
</comment>
<dbReference type="SMART" id="SM00342">
    <property type="entry name" value="HTH_ARAC"/>
    <property type="match status" value="1"/>
</dbReference>
<dbReference type="EMBL" id="NPJF01000052">
    <property type="protein sequence ID" value="OYP53872.1"/>
    <property type="molecule type" value="Genomic_DNA"/>
</dbReference>
<evidence type="ECO:0000256" key="2">
    <source>
        <dbReference type="ARBA" id="ARBA00023125"/>
    </source>
</evidence>
<proteinExistence type="predicted"/>
<reference evidence="5 6" key="1">
    <citation type="submission" date="2017-08" db="EMBL/GenBank/DDBJ databases">
        <title>Comparative genomics of non-oral Prevotella species.</title>
        <authorList>
            <person name="Accetto T."/>
            <person name="Nograsek B."/>
            <person name="Avgustin G."/>
        </authorList>
    </citation>
    <scope>NUCLEOTIDE SEQUENCE [LARGE SCALE GENOMIC DNA]</scope>
    <source>
        <strain evidence="5 6">TC1-1</strain>
    </source>
</reference>
<dbReference type="PANTHER" id="PTHR43280:SF32">
    <property type="entry name" value="TRANSCRIPTIONAL REGULATORY PROTEIN"/>
    <property type="match status" value="1"/>
</dbReference>
<evidence type="ECO:0000256" key="3">
    <source>
        <dbReference type="ARBA" id="ARBA00023163"/>
    </source>
</evidence>
<dbReference type="PROSITE" id="PS01124">
    <property type="entry name" value="HTH_ARAC_FAMILY_2"/>
    <property type="match status" value="1"/>
</dbReference>
<dbReference type="InterPro" id="IPR020449">
    <property type="entry name" value="Tscrpt_reg_AraC-type_HTH"/>
</dbReference>
<organism evidence="5 6">
    <name type="scientific">Segatella bryantii</name>
    <name type="common">Prevotella bryantii</name>
    <dbReference type="NCBI Taxonomy" id="77095"/>
    <lineage>
        <taxon>Bacteria</taxon>
        <taxon>Pseudomonadati</taxon>
        <taxon>Bacteroidota</taxon>
        <taxon>Bacteroidia</taxon>
        <taxon>Bacteroidales</taxon>
        <taxon>Prevotellaceae</taxon>
        <taxon>Segatella</taxon>
    </lineage>
</organism>
<protein>
    <recommendedName>
        <fullName evidence="4">HTH araC/xylS-type domain-containing protein</fullName>
    </recommendedName>
</protein>
<keyword evidence="2" id="KW-0238">DNA-binding</keyword>
<keyword evidence="3" id="KW-0804">Transcription</keyword>
<keyword evidence="1" id="KW-0805">Transcription regulation</keyword>
<accession>A0ABX4EFC4</accession>
<sequence length="112" mass="13224">MKKPEVSQNLTRFNQFLDLLQNSEKKHRTVEYYASQLCMSPKYLTVICKKNSKKTANEWITEYTVADIIHYLQNTNMTIKEIADKVGFPNTSFFGKYVKEHLGCTPIEYRYK</sequence>
<dbReference type="Pfam" id="PF12833">
    <property type="entry name" value="HTH_18"/>
    <property type="match status" value="1"/>
</dbReference>
<gene>
    <name evidence="5" type="ORF">CIK91_11125</name>
</gene>